<dbReference type="PANTHER" id="PTHR22932">
    <property type="entry name" value="TELOMERASE-BINDING PROTEIN P23 HSP90 CO-CHAPERONE"/>
    <property type="match status" value="1"/>
</dbReference>
<proteinExistence type="inferred from homology"/>
<evidence type="ECO:0000313" key="5">
    <source>
        <dbReference type="Proteomes" id="UP001372834"/>
    </source>
</evidence>
<dbReference type="InterPro" id="IPR007052">
    <property type="entry name" value="CS_dom"/>
</dbReference>
<name>A0AAN8PC48_POLSC</name>
<dbReference type="AlphaFoldDB" id="A0AAN8PC48"/>
<dbReference type="PANTHER" id="PTHR22932:SF1">
    <property type="entry name" value="CO-CHAPERONE PROTEIN DAF-41"/>
    <property type="match status" value="1"/>
</dbReference>
<dbReference type="EMBL" id="JAWJWE010000041">
    <property type="protein sequence ID" value="KAK6618550.1"/>
    <property type="molecule type" value="Genomic_DNA"/>
</dbReference>
<feature type="domain" description="CS" evidence="3">
    <location>
        <begin position="7"/>
        <end position="96"/>
    </location>
</feature>
<evidence type="ECO:0000256" key="1">
    <source>
        <dbReference type="ARBA" id="ARBA00025733"/>
    </source>
</evidence>
<dbReference type="GO" id="GO:0005829">
    <property type="term" value="C:cytosol"/>
    <property type="evidence" value="ECO:0007669"/>
    <property type="project" value="TreeGrafter"/>
</dbReference>
<dbReference type="GO" id="GO:0051087">
    <property type="term" value="F:protein-folding chaperone binding"/>
    <property type="evidence" value="ECO:0007669"/>
    <property type="project" value="TreeGrafter"/>
</dbReference>
<comment type="caution">
    <text evidence="4">The sequence shown here is derived from an EMBL/GenBank/DDBJ whole genome shotgun (WGS) entry which is preliminary data.</text>
</comment>
<dbReference type="InterPro" id="IPR045250">
    <property type="entry name" value="p23-like"/>
</dbReference>
<reference evidence="4 5" key="1">
    <citation type="submission" date="2023-10" db="EMBL/GenBank/DDBJ databases">
        <title>Genomes of two closely related lineages of the louse Polyplax serrata with different host specificities.</title>
        <authorList>
            <person name="Martinu J."/>
            <person name="Tarabai H."/>
            <person name="Stefka J."/>
            <person name="Hypsa V."/>
        </authorList>
    </citation>
    <scope>NUCLEOTIDE SEQUENCE [LARGE SCALE GENOMIC DNA]</scope>
    <source>
        <strain evidence="4">HR10_N</strain>
    </source>
</reference>
<dbReference type="PROSITE" id="PS51203">
    <property type="entry name" value="CS"/>
    <property type="match status" value="1"/>
</dbReference>
<dbReference type="GO" id="GO:0006457">
    <property type="term" value="P:protein folding"/>
    <property type="evidence" value="ECO:0007669"/>
    <property type="project" value="TreeGrafter"/>
</dbReference>
<dbReference type="Pfam" id="PF04969">
    <property type="entry name" value="CS"/>
    <property type="match status" value="1"/>
</dbReference>
<feature type="region of interest" description="Disordered" evidence="2">
    <location>
        <begin position="140"/>
        <end position="159"/>
    </location>
</feature>
<dbReference type="SUPFAM" id="SSF49764">
    <property type="entry name" value="HSP20-like chaperones"/>
    <property type="match status" value="1"/>
</dbReference>
<dbReference type="Proteomes" id="UP001372834">
    <property type="component" value="Unassembled WGS sequence"/>
</dbReference>
<dbReference type="CDD" id="cd06465">
    <property type="entry name" value="p23_hB-ind1_like"/>
    <property type="match status" value="1"/>
</dbReference>
<dbReference type="GO" id="GO:0051131">
    <property type="term" value="P:chaperone-mediated protein complex assembly"/>
    <property type="evidence" value="ECO:0007669"/>
    <property type="project" value="TreeGrafter"/>
</dbReference>
<accession>A0AAN8PC48</accession>
<feature type="compositionally biased region" description="Acidic residues" evidence="2">
    <location>
        <begin position="145"/>
        <end position="159"/>
    </location>
</feature>
<comment type="similarity">
    <text evidence="1">Belongs to the p23/wos2 family.</text>
</comment>
<dbReference type="GO" id="GO:0051879">
    <property type="term" value="F:Hsp90 protein binding"/>
    <property type="evidence" value="ECO:0007669"/>
    <property type="project" value="InterPro"/>
</dbReference>
<dbReference type="InterPro" id="IPR008978">
    <property type="entry name" value="HSP20-like_chaperone"/>
</dbReference>
<gene>
    <name evidence="4" type="ORF">RUM43_012941</name>
</gene>
<dbReference type="GO" id="GO:0005634">
    <property type="term" value="C:nucleus"/>
    <property type="evidence" value="ECO:0007669"/>
    <property type="project" value="TreeGrafter"/>
</dbReference>
<protein>
    <recommendedName>
        <fullName evidence="3">CS domain-containing protein</fullName>
    </recommendedName>
</protein>
<evidence type="ECO:0000259" key="3">
    <source>
        <dbReference type="PROSITE" id="PS51203"/>
    </source>
</evidence>
<dbReference type="FunFam" id="2.60.40.790:FF:000013">
    <property type="entry name" value="Very-long-chain (3R)-3-hydroxyacyl-CoA dehydratase"/>
    <property type="match status" value="1"/>
</dbReference>
<organism evidence="4 5">
    <name type="scientific">Polyplax serrata</name>
    <name type="common">Common mouse louse</name>
    <dbReference type="NCBI Taxonomy" id="468196"/>
    <lineage>
        <taxon>Eukaryota</taxon>
        <taxon>Metazoa</taxon>
        <taxon>Ecdysozoa</taxon>
        <taxon>Arthropoda</taxon>
        <taxon>Hexapoda</taxon>
        <taxon>Insecta</taxon>
        <taxon>Pterygota</taxon>
        <taxon>Neoptera</taxon>
        <taxon>Paraneoptera</taxon>
        <taxon>Psocodea</taxon>
        <taxon>Troctomorpha</taxon>
        <taxon>Phthiraptera</taxon>
        <taxon>Anoplura</taxon>
        <taxon>Polyplacidae</taxon>
        <taxon>Polyplax</taxon>
    </lineage>
</organism>
<sequence length="159" mass="18302">MSGGDQLTPPPCVWAQKSKVILLTICLEDCKKPEIQIHKDKIYFKGVGGTDKKAHEVTINLYKEINPEESLHNVRDRNIELVLKKATDGPFWSRLTQEKIKYHWLKFDFNKWDEEGVVNDDYEGETPNWDLEEALKKMGGLESNYDSDDSDTADLPDLC</sequence>
<dbReference type="Gene3D" id="2.60.40.790">
    <property type="match status" value="1"/>
</dbReference>
<evidence type="ECO:0000313" key="4">
    <source>
        <dbReference type="EMBL" id="KAK6618550.1"/>
    </source>
</evidence>
<evidence type="ECO:0000256" key="2">
    <source>
        <dbReference type="SAM" id="MobiDB-lite"/>
    </source>
</evidence>